<evidence type="ECO:0000256" key="4">
    <source>
        <dbReference type="ARBA" id="ARBA00022801"/>
    </source>
</evidence>
<dbReference type="EMBL" id="FNAK01000005">
    <property type="protein sequence ID" value="SDE23871.1"/>
    <property type="molecule type" value="Genomic_DNA"/>
</dbReference>
<evidence type="ECO:0000256" key="6">
    <source>
        <dbReference type="ARBA" id="ARBA00023180"/>
    </source>
</evidence>
<dbReference type="GO" id="GO:0016788">
    <property type="term" value="F:hydrolase activity, acting on ester bonds"/>
    <property type="evidence" value="ECO:0007669"/>
    <property type="project" value="InterPro"/>
</dbReference>
<keyword evidence="7" id="KW-0732">Signal</keyword>
<evidence type="ECO:0000256" key="1">
    <source>
        <dbReference type="ARBA" id="ARBA00022722"/>
    </source>
</evidence>
<keyword evidence="4" id="KW-0378">Hydrolase</keyword>
<dbReference type="PANTHER" id="PTHR33146:SF26">
    <property type="entry name" value="ENDONUCLEASE 4"/>
    <property type="match status" value="1"/>
</dbReference>
<evidence type="ECO:0000256" key="7">
    <source>
        <dbReference type="SAM" id="SignalP"/>
    </source>
</evidence>
<evidence type="ECO:0000256" key="2">
    <source>
        <dbReference type="ARBA" id="ARBA00022723"/>
    </source>
</evidence>
<dbReference type="Gene3D" id="1.10.575.10">
    <property type="entry name" value="P1 Nuclease"/>
    <property type="match status" value="1"/>
</dbReference>
<keyword evidence="3" id="KW-0255">Endonuclease</keyword>
<dbReference type="InterPro" id="IPR008947">
    <property type="entry name" value="PLipase_C/P1_nuclease_dom_sf"/>
</dbReference>
<feature type="signal peptide" evidence="7">
    <location>
        <begin position="1"/>
        <end position="22"/>
    </location>
</feature>
<keyword evidence="1" id="KW-0540">Nuclease</keyword>
<accession>A0A1G7BA23</accession>
<evidence type="ECO:0000256" key="5">
    <source>
        <dbReference type="ARBA" id="ARBA00023157"/>
    </source>
</evidence>
<name>A0A1G7BA23_9PROT</name>
<dbReference type="Proteomes" id="UP000183685">
    <property type="component" value="Unassembled WGS sequence"/>
</dbReference>
<keyword evidence="5" id="KW-1015">Disulfide bond</keyword>
<dbReference type="RefSeq" id="WP_068307523.1">
    <property type="nucleotide sequence ID" value="NZ_FNAK01000005.1"/>
</dbReference>
<keyword evidence="9" id="KW-1185">Reference proteome</keyword>
<dbReference type="CDD" id="cd11010">
    <property type="entry name" value="S1-P1_nuclease"/>
    <property type="match status" value="1"/>
</dbReference>
<dbReference type="Pfam" id="PF02265">
    <property type="entry name" value="S1-P1_nuclease"/>
    <property type="match status" value="1"/>
</dbReference>
<reference evidence="8 9" key="1">
    <citation type="submission" date="2016-10" db="EMBL/GenBank/DDBJ databases">
        <authorList>
            <person name="de Groot N.N."/>
        </authorList>
    </citation>
    <scope>NUCLEOTIDE SEQUENCE [LARGE SCALE GENOMIC DNA]</scope>
    <source>
        <strain evidence="8 9">CGMCC 1.9109</strain>
    </source>
</reference>
<evidence type="ECO:0000313" key="9">
    <source>
        <dbReference type="Proteomes" id="UP000183685"/>
    </source>
</evidence>
<dbReference type="GO" id="GO:0003676">
    <property type="term" value="F:nucleic acid binding"/>
    <property type="evidence" value="ECO:0007669"/>
    <property type="project" value="InterPro"/>
</dbReference>
<dbReference type="GO" id="GO:0006308">
    <property type="term" value="P:DNA catabolic process"/>
    <property type="evidence" value="ECO:0007669"/>
    <property type="project" value="InterPro"/>
</dbReference>
<dbReference type="SUPFAM" id="SSF48537">
    <property type="entry name" value="Phospholipase C/P1 nuclease"/>
    <property type="match status" value="1"/>
</dbReference>
<evidence type="ECO:0000256" key="3">
    <source>
        <dbReference type="ARBA" id="ARBA00022759"/>
    </source>
</evidence>
<organism evidence="8 9">
    <name type="scientific">Kordiimonas lacus</name>
    <dbReference type="NCBI Taxonomy" id="637679"/>
    <lineage>
        <taxon>Bacteria</taxon>
        <taxon>Pseudomonadati</taxon>
        <taxon>Pseudomonadota</taxon>
        <taxon>Alphaproteobacteria</taxon>
        <taxon>Kordiimonadales</taxon>
        <taxon>Kordiimonadaceae</taxon>
        <taxon>Kordiimonas</taxon>
    </lineage>
</organism>
<protein>
    <submittedName>
        <fullName evidence="8">S1/P1 Nuclease</fullName>
    </submittedName>
</protein>
<dbReference type="InterPro" id="IPR003154">
    <property type="entry name" value="S1/P1nuclease"/>
</dbReference>
<keyword evidence="2" id="KW-0479">Metal-binding</keyword>
<dbReference type="PANTHER" id="PTHR33146">
    <property type="entry name" value="ENDONUCLEASE 4"/>
    <property type="match status" value="1"/>
</dbReference>
<gene>
    <name evidence="8" type="ORF">SAMN04488071_2428</name>
</gene>
<dbReference type="STRING" id="637679.GCA_001550055_03593"/>
<dbReference type="GO" id="GO:0046872">
    <property type="term" value="F:metal ion binding"/>
    <property type="evidence" value="ECO:0007669"/>
    <property type="project" value="UniProtKB-KW"/>
</dbReference>
<feature type="chain" id="PRO_5010216093" evidence="7">
    <location>
        <begin position="23"/>
        <end position="262"/>
    </location>
</feature>
<evidence type="ECO:0000313" key="8">
    <source>
        <dbReference type="EMBL" id="SDE23871.1"/>
    </source>
</evidence>
<sequence>MVRILGALVALVMMAAGSAAHAYGPTGHRVVAELASRHLSPEAAAAVKELLGDEFMAEAANWPDEMRSNPDEFWRRTASPYHYINLPDGQTYEESMKNPAGDAITALAAFTATVKDKTASLEERRKALCFIIHIVGDLHQPLHAGRAEDWGGNRIDVVWFEEMSNLHKVWDEDLINYKLLSFTEWVRFLEPKIKPDDITEWQDSEPLDWVRELIALRGDIYDVGSGILSYDYVYKYTPLVKSQLSKGGIRLAGYLNKVFAAE</sequence>
<keyword evidence="6" id="KW-0325">Glycoprotein</keyword>
<dbReference type="AlphaFoldDB" id="A0A1G7BA23"/>
<dbReference type="GO" id="GO:0004519">
    <property type="term" value="F:endonuclease activity"/>
    <property type="evidence" value="ECO:0007669"/>
    <property type="project" value="UniProtKB-KW"/>
</dbReference>
<proteinExistence type="predicted"/>